<keyword evidence="6" id="KW-1185">Reference proteome</keyword>
<dbReference type="InterPro" id="IPR001878">
    <property type="entry name" value="Znf_CCHC"/>
</dbReference>
<evidence type="ECO:0000313" key="5">
    <source>
        <dbReference type="EMBL" id="KIY61425.1"/>
    </source>
</evidence>
<feature type="non-terminal residue" evidence="5">
    <location>
        <position position="560"/>
    </location>
</feature>
<dbReference type="SUPFAM" id="SSF57756">
    <property type="entry name" value="Retrovirus zinc finger-like domains"/>
    <property type="match status" value="1"/>
</dbReference>
<feature type="domain" description="CCHC-type" evidence="4">
    <location>
        <begin position="92"/>
        <end position="107"/>
    </location>
</feature>
<protein>
    <recommendedName>
        <fullName evidence="4">CCHC-type domain-containing protein</fullName>
    </recommendedName>
</protein>
<dbReference type="GO" id="GO:0006397">
    <property type="term" value="P:mRNA processing"/>
    <property type="evidence" value="ECO:0007669"/>
    <property type="project" value="UniProtKB-KW"/>
</dbReference>
<feature type="compositionally biased region" description="Basic residues" evidence="3">
    <location>
        <begin position="430"/>
        <end position="442"/>
    </location>
</feature>
<feature type="region of interest" description="Disordered" evidence="3">
    <location>
        <begin position="208"/>
        <end position="237"/>
    </location>
</feature>
<gene>
    <name evidence="5" type="ORF">CYLTODRAFT_478632</name>
</gene>
<evidence type="ECO:0000256" key="3">
    <source>
        <dbReference type="SAM" id="MobiDB-lite"/>
    </source>
</evidence>
<dbReference type="InterPro" id="IPR036875">
    <property type="entry name" value="Znf_CCHC_sf"/>
</dbReference>
<keyword evidence="2" id="KW-0479">Metal-binding</keyword>
<organism evidence="5 6">
    <name type="scientific">Cylindrobasidium torrendii FP15055 ss-10</name>
    <dbReference type="NCBI Taxonomy" id="1314674"/>
    <lineage>
        <taxon>Eukaryota</taxon>
        <taxon>Fungi</taxon>
        <taxon>Dikarya</taxon>
        <taxon>Basidiomycota</taxon>
        <taxon>Agaricomycotina</taxon>
        <taxon>Agaricomycetes</taxon>
        <taxon>Agaricomycetidae</taxon>
        <taxon>Agaricales</taxon>
        <taxon>Marasmiineae</taxon>
        <taxon>Physalacriaceae</taxon>
        <taxon>Cylindrobasidium</taxon>
    </lineage>
</organism>
<proteinExistence type="predicted"/>
<evidence type="ECO:0000313" key="6">
    <source>
        <dbReference type="Proteomes" id="UP000054007"/>
    </source>
</evidence>
<keyword evidence="2" id="KW-0863">Zinc-finger</keyword>
<evidence type="ECO:0000256" key="2">
    <source>
        <dbReference type="PROSITE-ProRule" id="PRU00047"/>
    </source>
</evidence>
<reference evidence="5 6" key="1">
    <citation type="journal article" date="2015" name="Fungal Genet. Biol.">
        <title>Evolution of novel wood decay mechanisms in Agaricales revealed by the genome sequences of Fistulina hepatica and Cylindrobasidium torrendii.</title>
        <authorList>
            <person name="Floudas D."/>
            <person name="Held B.W."/>
            <person name="Riley R."/>
            <person name="Nagy L.G."/>
            <person name="Koehler G."/>
            <person name="Ransdell A.S."/>
            <person name="Younus H."/>
            <person name="Chow J."/>
            <person name="Chiniquy J."/>
            <person name="Lipzen A."/>
            <person name="Tritt A."/>
            <person name="Sun H."/>
            <person name="Haridas S."/>
            <person name="LaButti K."/>
            <person name="Ohm R.A."/>
            <person name="Kues U."/>
            <person name="Blanchette R.A."/>
            <person name="Grigoriev I.V."/>
            <person name="Minto R.E."/>
            <person name="Hibbett D.S."/>
        </authorList>
    </citation>
    <scope>NUCLEOTIDE SEQUENCE [LARGE SCALE GENOMIC DNA]</scope>
    <source>
        <strain evidence="5 6">FP15055 ss-10</strain>
    </source>
</reference>
<feature type="compositionally biased region" description="Basic and acidic residues" evidence="3">
    <location>
        <begin position="208"/>
        <end position="218"/>
    </location>
</feature>
<dbReference type="AlphaFoldDB" id="A0A0D7ATT9"/>
<keyword evidence="1" id="KW-0507">mRNA processing</keyword>
<dbReference type="Proteomes" id="UP000054007">
    <property type="component" value="Unassembled WGS sequence"/>
</dbReference>
<name>A0A0D7ATT9_9AGAR</name>
<keyword evidence="2" id="KW-0862">Zinc</keyword>
<evidence type="ECO:0000256" key="1">
    <source>
        <dbReference type="ARBA" id="ARBA00022664"/>
    </source>
</evidence>
<accession>A0A0D7ATT9</accession>
<evidence type="ECO:0000259" key="4">
    <source>
        <dbReference type="PROSITE" id="PS50158"/>
    </source>
</evidence>
<dbReference type="GO" id="GO:0008270">
    <property type="term" value="F:zinc ion binding"/>
    <property type="evidence" value="ECO:0007669"/>
    <property type="project" value="UniProtKB-KW"/>
</dbReference>
<dbReference type="PROSITE" id="PS50158">
    <property type="entry name" value="ZF_CCHC"/>
    <property type="match status" value="1"/>
</dbReference>
<dbReference type="CDD" id="cd00303">
    <property type="entry name" value="retropepsin_like"/>
    <property type="match status" value="1"/>
</dbReference>
<feature type="region of interest" description="Disordered" evidence="3">
    <location>
        <begin position="429"/>
        <end position="449"/>
    </location>
</feature>
<dbReference type="EMBL" id="KN880947">
    <property type="protein sequence ID" value="KIY61425.1"/>
    <property type="molecule type" value="Genomic_DNA"/>
</dbReference>
<dbReference type="OrthoDB" id="3068303at2759"/>
<dbReference type="GO" id="GO:0003676">
    <property type="term" value="F:nucleic acid binding"/>
    <property type="evidence" value="ECO:0007669"/>
    <property type="project" value="InterPro"/>
</dbReference>
<sequence length="560" mass="63616">MGINIPKKPRENRRVAFEAELQEEEVEAYSSGTKDQEELASLLGDPTEPVQVFNVAYRKAQSNGQSGKDSKTYMFKRNEVKTKLKRKPPGPCRACGNPDHWNRECPDWELFLARTRKTEANFVGDSDYNTAWEILLSEEAAQDFELATPGAQNSGSVRCKSNTKTTMEVCKEEGEESIDQRTTEELIEKNEEYWTEDDREREAFFQSMKERPPKKPPPEPEVPTSAPSSPNSERTNNQQFPEYEAYLNEDFRDYYPSDEKCEAFGAETPGPPSKSSPIVLQPLRKRPPGMSALGLSVLSMRGSVATEDGPLIDQRLDSCANVSLMSYEFWKSLKVRPNLQKGRKLELYQLTSKERSIEGYCNLDLFTETEDGEVLQTNVEVYLVSGMTVPLLLGMDYHLNYKLTVSHDLEEGSRIRFADSEHLVRAREKMAHRRGKNARRRQREQARRGMHIARAVKDTVIKAHSCANVEVEGPFRLEEAYIVEKGLLEVRKQSYLAVPNALIDSHSPRIPVSNTSDTPRMIRRGEAIAWVSVAEDEVDVPENEAQRAEMEAYATTMKAL</sequence>